<name>A0A2V2NGL9_9EURY</name>
<organism evidence="2 3">
    <name type="scientific">Methanospirillum lacunae</name>
    <dbReference type="NCBI Taxonomy" id="668570"/>
    <lineage>
        <taxon>Archaea</taxon>
        <taxon>Methanobacteriati</taxon>
        <taxon>Methanobacteriota</taxon>
        <taxon>Stenosarchaea group</taxon>
        <taxon>Methanomicrobia</taxon>
        <taxon>Methanomicrobiales</taxon>
        <taxon>Methanospirillaceae</taxon>
        <taxon>Methanospirillum</taxon>
    </lineage>
</organism>
<reference evidence="2 3" key="1">
    <citation type="submission" date="2018-05" db="EMBL/GenBank/DDBJ databases">
        <title>Draft genome of Methanospirillum lacunae Ki8-1.</title>
        <authorList>
            <person name="Dueholm M.S."/>
            <person name="Nielsen P.H."/>
            <person name="Bakmann L.F."/>
            <person name="Otzen D.E."/>
        </authorList>
    </citation>
    <scope>NUCLEOTIDE SEQUENCE [LARGE SCALE GENOMIC DNA]</scope>
    <source>
        <strain evidence="2 3">Ki8-1</strain>
    </source>
</reference>
<evidence type="ECO:0000313" key="3">
    <source>
        <dbReference type="Proteomes" id="UP000245657"/>
    </source>
</evidence>
<dbReference type="EMBL" id="QGMY01000002">
    <property type="protein sequence ID" value="PWR74473.1"/>
    <property type="molecule type" value="Genomic_DNA"/>
</dbReference>
<dbReference type="RefSeq" id="WP_109967752.1">
    <property type="nucleotide sequence ID" value="NZ_CP176093.1"/>
</dbReference>
<proteinExistence type="predicted"/>
<dbReference type="SUPFAM" id="SSF56524">
    <property type="entry name" value="Oxidoreductase molybdopterin-binding domain"/>
    <property type="match status" value="1"/>
</dbReference>
<dbReference type="OrthoDB" id="112236at2157"/>
<evidence type="ECO:0000256" key="1">
    <source>
        <dbReference type="SAM" id="MobiDB-lite"/>
    </source>
</evidence>
<keyword evidence="3" id="KW-1185">Reference proteome</keyword>
<dbReference type="Proteomes" id="UP000245657">
    <property type="component" value="Unassembled WGS sequence"/>
</dbReference>
<accession>A0A2V2NGL9</accession>
<protein>
    <recommendedName>
        <fullName evidence="4">DUF4430 domain-containing protein</fullName>
    </recommendedName>
</protein>
<sequence>MLDCCKKLNINCINLILLISLLLIPVSVSSSEILYDGPFVISDNPVGITSYVSNKTYDIADNTPLGLLASVPDLSLKVSDKKYQDKGILLLDGIGSYEYNKGSGNTWVCEINGVVLNDYANPETEGLNIKKVTDDDTVVFYYGKSPITSATAIASLKFSNSGSNTDSVKPSSEKKSLDKAPVISQQMASGNDSYGSWSLHLNGAISDTINQSFFEEAASCHSGSWKDKDGNEYTGLPVWRLLGWVDDNVSHGKSGFNQTAFDSGYTIIVKAGDGFTREFSTTDIGTSDDVIIANQVNGKPLAKEGEKPSYPLKLVGPNITGGNSVGNIVEIQLTGLPSLLEEPKESAKSTENLNTTSSSIPKVHVVLYAQDGKSVLNETTVDYQWMEKNLPVIGDGKKEFRYEGITNNPKDIWDSNLSFPGGFKIKSAVKGTLIKDLVDLVGGMEPGTSVKLVASDGYETKLGYSSVYPNPDAIKKAGEPFIAWNKDGKNVPEFKDGYQLFFTGGDDQTFSNWDMHDTMDSNYWHYYWEGGVQYPSAAGLASKYIDEIQVFSVPESAWKLDLDGSALGGVETNISSGYFDSALVCQFGSNHSASYTDHDGKIWKGMPLWFLAGFVDDADQHSNNAYNESLADNGYQIIITGKDGTTKVIDSTDAKRNDKYIIASTVDGAHLSKDDPSWPLILTGSSVSEPVLGVSKIELKPLN</sequence>
<dbReference type="Gene3D" id="3.90.420.10">
    <property type="entry name" value="Oxidoreductase, molybdopterin-binding domain"/>
    <property type="match status" value="1"/>
</dbReference>
<feature type="region of interest" description="Disordered" evidence="1">
    <location>
        <begin position="160"/>
        <end position="180"/>
    </location>
</feature>
<dbReference type="GeneID" id="97549869"/>
<feature type="compositionally biased region" description="Polar residues" evidence="1">
    <location>
        <begin position="160"/>
        <end position="170"/>
    </location>
</feature>
<comment type="caution">
    <text evidence="2">The sequence shown here is derived from an EMBL/GenBank/DDBJ whole genome shotgun (WGS) entry which is preliminary data.</text>
</comment>
<dbReference type="InterPro" id="IPR036374">
    <property type="entry name" value="OxRdtase_Mopterin-bd_sf"/>
</dbReference>
<dbReference type="AlphaFoldDB" id="A0A2V2NGL9"/>
<evidence type="ECO:0000313" key="2">
    <source>
        <dbReference type="EMBL" id="PWR74473.1"/>
    </source>
</evidence>
<gene>
    <name evidence="2" type="ORF">DK846_04830</name>
</gene>
<evidence type="ECO:0008006" key="4">
    <source>
        <dbReference type="Google" id="ProtNLM"/>
    </source>
</evidence>